<dbReference type="Proteomes" id="UP000006793">
    <property type="component" value="Chromosome"/>
</dbReference>
<dbReference type="PATRIC" id="fig|667014.3.peg.2115"/>
<dbReference type="InterPro" id="IPR054701">
    <property type="entry name" value="DVU0298-like"/>
</dbReference>
<dbReference type="RefSeq" id="WP_013908646.1">
    <property type="nucleotide sequence ID" value="NC_015681.1"/>
</dbReference>
<dbReference type="InterPro" id="IPR011989">
    <property type="entry name" value="ARM-like"/>
</dbReference>
<dbReference type="Gene3D" id="1.25.10.10">
    <property type="entry name" value="Leucine-rich Repeat Variant"/>
    <property type="match status" value="1"/>
</dbReference>
<dbReference type="KEGG" id="tid:Thein_2057"/>
<name>F8AD34_THEID</name>
<dbReference type="InterPro" id="IPR016024">
    <property type="entry name" value="ARM-type_fold"/>
</dbReference>
<dbReference type="SUPFAM" id="SSF48371">
    <property type="entry name" value="ARM repeat"/>
    <property type="match status" value="1"/>
</dbReference>
<dbReference type="STRING" id="667014.Thein_2057"/>
<evidence type="ECO:0008006" key="3">
    <source>
        <dbReference type="Google" id="ProtNLM"/>
    </source>
</evidence>
<sequence>MPNTPHRNLKREVLSLLQEKDLPTLKKEILCFTPKKVVNVLIGALCHRVEEVRWKAIACIGPVVAAIAEENMESARVIIRRFMWMLNEESGGMAWGVPEAMAEALANHRQLAEEYTSILISYIWLEGNLLEYPPAQRGVIWGIGRLAQVFSDLVAKFNGPTYALHLLDSEDLWVKTLACWAYIQMQEIIPRNLKEEICQKLANFSSQNFVILLYDGKALVKANSEDLRSRLTALLN</sequence>
<protein>
    <recommendedName>
        <fullName evidence="3">HEAT domain containing protein</fullName>
    </recommendedName>
</protein>
<dbReference type="NCBIfam" id="NF045662">
    <property type="entry name" value="DVU0298_fam"/>
    <property type="match status" value="1"/>
</dbReference>
<dbReference type="PaxDb" id="667014-Thein_2057"/>
<evidence type="ECO:0000313" key="1">
    <source>
        <dbReference type="EMBL" id="AEH45907.1"/>
    </source>
</evidence>
<dbReference type="HOGENOM" id="CLU_094508_0_0_0"/>
<evidence type="ECO:0000313" key="2">
    <source>
        <dbReference type="Proteomes" id="UP000006793"/>
    </source>
</evidence>
<accession>F8AD34</accession>
<proteinExistence type="predicted"/>
<dbReference type="OrthoDB" id="5430983at2"/>
<dbReference type="AlphaFoldDB" id="F8AD34"/>
<reference evidence="1 2" key="2">
    <citation type="journal article" date="2012" name="Stand. Genomic Sci.">
        <title>Complete genome sequence of the thermophilic sulfate-reducing ocean bacterium Thermodesulfatator indicus type strain (CIR29812(T)).</title>
        <authorList>
            <person name="Anderson I."/>
            <person name="Saunders E."/>
            <person name="Lapidus A."/>
            <person name="Nolan M."/>
            <person name="Lucas S."/>
            <person name="Tice H."/>
            <person name="Del Rio T.G."/>
            <person name="Cheng J.F."/>
            <person name="Han C."/>
            <person name="Tapia R."/>
            <person name="Goodwin L.A."/>
            <person name="Pitluck S."/>
            <person name="Liolios K."/>
            <person name="Mavromatis K."/>
            <person name="Pagani I."/>
            <person name="Ivanova N."/>
            <person name="Mikhailova N."/>
            <person name="Pati A."/>
            <person name="Chen A."/>
            <person name="Palaniappan K."/>
            <person name="Land M."/>
            <person name="Hauser L."/>
            <person name="Jeffries C.D."/>
            <person name="Chang Y.J."/>
            <person name="Brambilla E.M."/>
            <person name="Rohde M."/>
            <person name="Spring S."/>
            <person name="Goker M."/>
            <person name="Detter J.C."/>
            <person name="Woyke T."/>
            <person name="Bristow J."/>
            <person name="Eisen J.A."/>
            <person name="Markowitz V."/>
            <person name="Hugenholtz P."/>
            <person name="Kyrpides N.C."/>
            <person name="Klenk H.P."/>
        </authorList>
    </citation>
    <scope>NUCLEOTIDE SEQUENCE [LARGE SCALE GENOMIC DNA]</scope>
    <source>
        <strain evidence="2">DSM 15286 / JCM 11887 / CIR29812</strain>
    </source>
</reference>
<reference evidence="2" key="1">
    <citation type="submission" date="2011-04" db="EMBL/GenBank/DDBJ databases">
        <title>The complete genome of Thermodesulfatator indicus DSM 15286.</title>
        <authorList>
            <person name="Lucas S."/>
            <person name="Copeland A."/>
            <person name="Lapidus A."/>
            <person name="Bruce D."/>
            <person name="Goodwin L."/>
            <person name="Pitluck S."/>
            <person name="Peters L."/>
            <person name="Kyrpides N."/>
            <person name="Mavromatis K."/>
            <person name="Pagani I."/>
            <person name="Ivanova N."/>
            <person name="Saunders L."/>
            <person name="Detter J.C."/>
            <person name="Tapia R."/>
            <person name="Han C."/>
            <person name="Land M."/>
            <person name="Hauser L."/>
            <person name="Markowitz V."/>
            <person name="Cheng J.-F."/>
            <person name="Hugenholtz P."/>
            <person name="Woyke T."/>
            <person name="Wu D."/>
            <person name="Spring S."/>
            <person name="Schroeder M."/>
            <person name="Brambilla E."/>
            <person name="Klenk H.-P."/>
            <person name="Eisen J.A."/>
        </authorList>
    </citation>
    <scope>NUCLEOTIDE SEQUENCE [LARGE SCALE GENOMIC DNA]</scope>
    <source>
        <strain evidence="2">DSM 15286 / JCM 11887 / CIR29812</strain>
    </source>
</reference>
<dbReference type="InParanoid" id="F8AD34"/>
<organism evidence="1 2">
    <name type="scientific">Thermodesulfatator indicus (strain DSM 15286 / JCM 11887 / CIR29812)</name>
    <dbReference type="NCBI Taxonomy" id="667014"/>
    <lineage>
        <taxon>Bacteria</taxon>
        <taxon>Pseudomonadati</taxon>
        <taxon>Thermodesulfobacteriota</taxon>
        <taxon>Thermodesulfobacteria</taxon>
        <taxon>Thermodesulfobacteriales</taxon>
        <taxon>Thermodesulfatatoraceae</taxon>
        <taxon>Thermodesulfatator</taxon>
    </lineage>
</organism>
<dbReference type="eggNOG" id="COG1413">
    <property type="taxonomic scope" value="Bacteria"/>
</dbReference>
<dbReference type="EMBL" id="CP002683">
    <property type="protein sequence ID" value="AEH45907.1"/>
    <property type="molecule type" value="Genomic_DNA"/>
</dbReference>
<keyword evidence="2" id="KW-1185">Reference proteome</keyword>
<gene>
    <name evidence="1" type="ordered locus">Thein_2057</name>
</gene>